<dbReference type="Proteomes" id="UP000199532">
    <property type="component" value="Unassembled WGS sequence"/>
</dbReference>
<evidence type="ECO:0000256" key="7">
    <source>
        <dbReference type="ARBA" id="ARBA00047599"/>
    </source>
</evidence>
<keyword evidence="4" id="KW-0274">FAD</keyword>
<dbReference type="PANTHER" id="PTHR43706">
    <property type="entry name" value="NADH DEHYDROGENASE"/>
    <property type="match status" value="1"/>
</dbReference>
<comment type="similarity">
    <text evidence="1">Belongs to the NADH dehydrogenase family.</text>
</comment>
<evidence type="ECO:0000256" key="8">
    <source>
        <dbReference type="SAM" id="Phobius"/>
    </source>
</evidence>
<dbReference type="InterPro" id="IPR023753">
    <property type="entry name" value="FAD/NAD-binding_dom"/>
</dbReference>
<keyword evidence="6" id="KW-0520">NAD</keyword>
<dbReference type="EMBL" id="FNXY01000006">
    <property type="protein sequence ID" value="SEJ30178.1"/>
    <property type="molecule type" value="Genomic_DNA"/>
</dbReference>
<dbReference type="AlphaFoldDB" id="A0A1H6XM66"/>
<protein>
    <recommendedName>
        <fullName evidence="2">NADH:ubiquinone reductase (non-electrogenic)</fullName>
        <ecNumber evidence="2">1.6.5.9</ecNumber>
    </recommendedName>
</protein>
<accession>A0A1H6XM66</accession>
<comment type="catalytic activity">
    <reaction evidence="7">
        <text>a quinone + NADH + H(+) = a quinol + NAD(+)</text>
        <dbReference type="Rhea" id="RHEA:46160"/>
        <dbReference type="ChEBI" id="CHEBI:15378"/>
        <dbReference type="ChEBI" id="CHEBI:24646"/>
        <dbReference type="ChEBI" id="CHEBI:57540"/>
        <dbReference type="ChEBI" id="CHEBI:57945"/>
        <dbReference type="ChEBI" id="CHEBI:132124"/>
        <dbReference type="EC" id="1.6.5.9"/>
    </reaction>
</comment>
<keyword evidence="8" id="KW-0472">Membrane</keyword>
<feature type="domain" description="FAD/NAD(P)-binding" evidence="9">
    <location>
        <begin position="19"/>
        <end position="340"/>
    </location>
</feature>
<dbReference type="InterPro" id="IPR036188">
    <property type="entry name" value="FAD/NAD-bd_sf"/>
</dbReference>
<dbReference type="PANTHER" id="PTHR43706:SF47">
    <property type="entry name" value="EXTERNAL NADH-UBIQUINONE OXIDOREDUCTASE 1, MITOCHONDRIAL-RELATED"/>
    <property type="match status" value="1"/>
</dbReference>
<keyword evidence="8" id="KW-1133">Transmembrane helix</keyword>
<name>A0A1H6XM66_9BACT</name>
<keyword evidence="3" id="KW-0285">Flavoprotein</keyword>
<reference evidence="10 11" key="1">
    <citation type="submission" date="2016-10" db="EMBL/GenBank/DDBJ databases">
        <authorList>
            <person name="de Groot N.N."/>
        </authorList>
    </citation>
    <scope>NUCLEOTIDE SEQUENCE [LARGE SCALE GENOMIC DNA]</scope>
    <source>
        <strain evidence="10 11">DSM 19938</strain>
    </source>
</reference>
<keyword evidence="11" id="KW-1185">Reference proteome</keyword>
<keyword evidence="5" id="KW-0560">Oxidoreductase</keyword>
<dbReference type="GO" id="GO:0050136">
    <property type="term" value="F:NADH dehydrogenase (quinone) (non-electrogenic) activity"/>
    <property type="evidence" value="ECO:0007669"/>
    <property type="project" value="UniProtKB-EC"/>
</dbReference>
<dbReference type="Pfam" id="PF07992">
    <property type="entry name" value="Pyr_redox_2"/>
    <property type="match status" value="1"/>
</dbReference>
<evidence type="ECO:0000256" key="4">
    <source>
        <dbReference type="ARBA" id="ARBA00022827"/>
    </source>
</evidence>
<dbReference type="STRING" id="408657.SAMN04487995_4075"/>
<evidence type="ECO:0000256" key="3">
    <source>
        <dbReference type="ARBA" id="ARBA00022630"/>
    </source>
</evidence>
<organism evidence="10 11">
    <name type="scientific">Dyadobacter koreensis</name>
    <dbReference type="NCBI Taxonomy" id="408657"/>
    <lineage>
        <taxon>Bacteria</taxon>
        <taxon>Pseudomonadati</taxon>
        <taxon>Bacteroidota</taxon>
        <taxon>Cytophagia</taxon>
        <taxon>Cytophagales</taxon>
        <taxon>Spirosomataceae</taxon>
        <taxon>Dyadobacter</taxon>
    </lineage>
</organism>
<keyword evidence="8" id="KW-0812">Transmembrane</keyword>
<dbReference type="PRINTS" id="PR00368">
    <property type="entry name" value="FADPNR"/>
</dbReference>
<evidence type="ECO:0000256" key="5">
    <source>
        <dbReference type="ARBA" id="ARBA00023002"/>
    </source>
</evidence>
<proteinExistence type="inferred from homology"/>
<evidence type="ECO:0000256" key="1">
    <source>
        <dbReference type="ARBA" id="ARBA00005272"/>
    </source>
</evidence>
<dbReference type="SUPFAM" id="SSF51905">
    <property type="entry name" value="FAD/NAD(P)-binding domain"/>
    <property type="match status" value="2"/>
</dbReference>
<sequence length="431" mass="48959">MNITYRRNSWRQPETKSIMKIIIVGGGFAGVRLALSLAHNIKFQVKLVDKNSYNFFPPFLYQVASKFFEPFQISSPFLELFSGKENLSFQKGELQRIEPTENQIILDNGTLDYDYLVLATGMEADFSGVKNIEENAFLMRTVDDAMALRKRLLLQIVKVSGMMEIDEFRRIMTFVVAGGGPSGVEMAALLADLKRDIFKISYPQLPADWCEIYLIQKDSVLLPTISDRSRQHSFKFLQDRGVKILLNTSVQDFRDGEVILSSGAVIQTENLIWTAGIKGRKFKGLADEVFGKQDRIRVDGYHKVVGTYNIFAIGDICLETDSAEYPEGHPQVAQVAIQQGENLARNFQLMAEQKGLGKFIYKDPGISLLTGRMKAVVGWNKFNIHLTGKIAWVANIFLHWYPMTGHVNRYKMAFYGIRSYLFKHQSLGKMD</sequence>
<dbReference type="PRINTS" id="PR00411">
    <property type="entry name" value="PNDRDTASEI"/>
</dbReference>
<gene>
    <name evidence="10" type="ORF">SAMN04487995_4075</name>
</gene>
<evidence type="ECO:0000259" key="9">
    <source>
        <dbReference type="Pfam" id="PF07992"/>
    </source>
</evidence>
<feature type="transmembrane region" description="Helical" evidence="8">
    <location>
        <begin position="21"/>
        <end position="41"/>
    </location>
</feature>
<evidence type="ECO:0000256" key="2">
    <source>
        <dbReference type="ARBA" id="ARBA00012637"/>
    </source>
</evidence>
<evidence type="ECO:0000313" key="10">
    <source>
        <dbReference type="EMBL" id="SEJ30178.1"/>
    </source>
</evidence>
<evidence type="ECO:0000313" key="11">
    <source>
        <dbReference type="Proteomes" id="UP000199532"/>
    </source>
</evidence>
<dbReference type="Gene3D" id="3.50.50.100">
    <property type="match status" value="1"/>
</dbReference>
<dbReference type="InterPro" id="IPR045024">
    <property type="entry name" value="NDH-2"/>
</dbReference>
<evidence type="ECO:0000256" key="6">
    <source>
        <dbReference type="ARBA" id="ARBA00023027"/>
    </source>
</evidence>
<dbReference type="EC" id="1.6.5.9" evidence="2"/>